<evidence type="ECO:0000256" key="2">
    <source>
        <dbReference type="ARBA" id="ARBA00019403"/>
    </source>
</evidence>
<dbReference type="PANTHER" id="PTHR33693:SF9">
    <property type="entry name" value="TYPE-4 URACIL-DNA GLYCOSYLASE"/>
    <property type="match status" value="1"/>
</dbReference>
<dbReference type="InterPro" id="IPR036895">
    <property type="entry name" value="Uracil-DNA_glycosylase-like_sf"/>
</dbReference>
<dbReference type="Pfam" id="PF13566">
    <property type="entry name" value="DUF4130"/>
    <property type="match status" value="1"/>
</dbReference>
<dbReference type="AlphaFoldDB" id="A0A518EQF7"/>
<evidence type="ECO:0000256" key="8">
    <source>
        <dbReference type="ARBA" id="ARBA00023014"/>
    </source>
</evidence>
<dbReference type="RefSeq" id="WP_145196399.1">
    <property type="nucleotide sequence ID" value="NZ_CP036434.1"/>
</dbReference>
<evidence type="ECO:0000259" key="10">
    <source>
        <dbReference type="SMART" id="SM00986"/>
    </source>
</evidence>
<dbReference type="PANTHER" id="PTHR33693">
    <property type="entry name" value="TYPE-5 URACIL-DNA GLYCOSYLASE"/>
    <property type="match status" value="1"/>
</dbReference>
<dbReference type="InterPro" id="IPR005273">
    <property type="entry name" value="Ura-DNA_glyco_family4"/>
</dbReference>
<keyword evidence="6" id="KW-0378">Hydrolase</keyword>
<evidence type="ECO:0000256" key="4">
    <source>
        <dbReference type="ARBA" id="ARBA00022723"/>
    </source>
</evidence>
<keyword evidence="7" id="KW-0408">Iron</keyword>
<organism evidence="11 12">
    <name type="scientific">Saltatorellus ferox</name>
    <dbReference type="NCBI Taxonomy" id="2528018"/>
    <lineage>
        <taxon>Bacteria</taxon>
        <taxon>Pseudomonadati</taxon>
        <taxon>Planctomycetota</taxon>
        <taxon>Planctomycetia</taxon>
        <taxon>Planctomycetia incertae sedis</taxon>
        <taxon>Saltatorellus</taxon>
    </lineage>
</organism>
<dbReference type="NCBIfam" id="TIGR03914">
    <property type="entry name" value="UDG_fam_dom"/>
    <property type="match status" value="1"/>
</dbReference>
<keyword evidence="9" id="KW-0234">DNA repair</keyword>
<sequence length="504" mass="56277">MRGARSIRIVLDGTLDHWRSVVRGLVAEHVEPERVTWCDGTREQIEPTTAEGGLFDGAPGVGSLVPTAPLEAPALRLPRAFVDRLRVVHCFRSPEMWAVAYRLLFRIVDGERDLLDDPLDPDVVSFHRMEKAIRRDAHKMHAFVRFRRVESAGDRGGERFVAWYEPSHLIVHREADFFRRRFPSMDWSILTPDGCAHWDGAEVSFTSGVPRSDAPLTDELEPYWCTYYASIFNPARVKLKAMTAEMPKKFWHTLPETAQIPELLSAVPARLEEMRQTSRRTADSALPFVPQGVPQGVSVEALREAVSDCEGCELFRDHTRPVLSEGPEGAKLVLLGEQPGDMEERAGRPFVGPAGEVLNAALEVALAGSGLSRADLYLTNTVKHFRHEIDVRPGERGKRRLHKRPTIEHVSRCQPWLDAEMLRVRPEVLVCLGVTAARAVFGPTFRSPLAGEPPVERSSRYALKTVVTFHPAAILRATARAEADRMRDHLIAALALARAGMEGA</sequence>
<dbReference type="InterPro" id="IPR023875">
    <property type="entry name" value="DNA_repair_put"/>
</dbReference>
<dbReference type="Pfam" id="PF03167">
    <property type="entry name" value="UDG"/>
    <property type="match status" value="1"/>
</dbReference>
<dbReference type="InterPro" id="IPR025404">
    <property type="entry name" value="DUF4130"/>
</dbReference>
<evidence type="ECO:0000256" key="7">
    <source>
        <dbReference type="ARBA" id="ARBA00023004"/>
    </source>
</evidence>
<evidence type="ECO:0000256" key="6">
    <source>
        <dbReference type="ARBA" id="ARBA00022801"/>
    </source>
</evidence>
<dbReference type="Gene3D" id="3.40.470.10">
    <property type="entry name" value="Uracil-DNA glycosylase-like domain"/>
    <property type="match status" value="1"/>
</dbReference>
<keyword evidence="3" id="KW-0004">4Fe-4S</keyword>
<keyword evidence="5" id="KW-0227">DNA damage</keyword>
<dbReference type="GO" id="GO:0051539">
    <property type="term" value="F:4 iron, 4 sulfur cluster binding"/>
    <property type="evidence" value="ECO:0007669"/>
    <property type="project" value="UniProtKB-KW"/>
</dbReference>
<gene>
    <name evidence="11" type="ORF">Poly30_18300</name>
</gene>
<evidence type="ECO:0000256" key="9">
    <source>
        <dbReference type="ARBA" id="ARBA00023204"/>
    </source>
</evidence>
<dbReference type="GO" id="GO:0006281">
    <property type="term" value="P:DNA repair"/>
    <property type="evidence" value="ECO:0007669"/>
    <property type="project" value="UniProtKB-KW"/>
</dbReference>
<reference evidence="11 12" key="1">
    <citation type="submission" date="2019-02" db="EMBL/GenBank/DDBJ databases">
        <title>Deep-cultivation of Planctomycetes and their phenomic and genomic characterization uncovers novel biology.</title>
        <authorList>
            <person name="Wiegand S."/>
            <person name="Jogler M."/>
            <person name="Boedeker C."/>
            <person name="Pinto D."/>
            <person name="Vollmers J."/>
            <person name="Rivas-Marin E."/>
            <person name="Kohn T."/>
            <person name="Peeters S.H."/>
            <person name="Heuer A."/>
            <person name="Rast P."/>
            <person name="Oberbeckmann S."/>
            <person name="Bunk B."/>
            <person name="Jeske O."/>
            <person name="Meyerdierks A."/>
            <person name="Storesund J.E."/>
            <person name="Kallscheuer N."/>
            <person name="Luecker S."/>
            <person name="Lage O.M."/>
            <person name="Pohl T."/>
            <person name="Merkel B.J."/>
            <person name="Hornburger P."/>
            <person name="Mueller R.-W."/>
            <person name="Bruemmer F."/>
            <person name="Labrenz M."/>
            <person name="Spormann A.M."/>
            <person name="Op den Camp H."/>
            <person name="Overmann J."/>
            <person name="Amann R."/>
            <person name="Jetten M.S.M."/>
            <person name="Mascher T."/>
            <person name="Medema M.H."/>
            <person name="Devos D.P."/>
            <person name="Kaster A.-K."/>
            <person name="Ovreas L."/>
            <person name="Rohde M."/>
            <person name="Galperin M.Y."/>
            <person name="Jogler C."/>
        </authorList>
    </citation>
    <scope>NUCLEOTIDE SEQUENCE [LARGE SCALE GENOMIC DNA]</scope>
    <source>
        <strain evidence="11 12">Poly30</strain>
    </source>
</reference>
<dbReference type="NCBIfam" id="TIGR03915">
    <property type="entry name" value="SAM_7_link_chp"/>
    <property type="match status" value="1"/>
</dbReference>
<evidence type="ECO:0000256" key="1">
    <source>
        <dbReference type="ARBA" id="ARBA00006521"/>
    </source>
</evidence>
<dbReference type="SMART" id="SM00986">
    <property type="entry name" value="UDG"/>
    <property type="match status" value="1"/>
</dbReference>
<dbReference type="GO" id="GO:0097506">
    <property type="term" value="F:deaminated base DNA N-glycosylase activity"/>
    <property type="evidence" value="ECO:0007669"/>
    <property type="project" value="UniProtKB-ARBA"/>
</dbReference>
<dbReference type="Proteomes" id="UP000320390">
    <property type="component" value="Chromosome"/>
</dbReference>
<keyword evidence="12" id="KW-1185">Reference proteome</keyword>
<evidence type="ECO:0000313" key="11">
    <source>
        <dbReference type="EMBL" id="QDV06321.1"/>
    </source>
</evidence>
<dbReference type="EMBL" id="CP036434">
    <property type="protein sequence ID" value="QDV06321.1"/>
    <property type="molecule type" value="Genomic_DNA"/>
</dbReference>
<dbReference type="GO" id="GO:0046872">
    <property type="term" value="F:metal ion binding"/>
    <property type="evidence" value="ECO:0007669"/>
    <property type="project" value="UniProtKB-KW"/>
</dbReference>
<evidence type="ECO:0000256" key="3">
    <source>
        <dbReference type="ARBA" id="ARBA00022485"/>
    </source>
</evidence>
<proteinExistence type="inferred from homology"/>
<evidence type="ECO:0000313" key="12">
    <source>
        <dbReference type="Proteomes" id="UP000320390"/>
    </source>
</evidence>
<dbReference type="OrthoDB" id="5290748at2"/>
<name>A0A518EQF7_9BACT</name>
<comment type="similarity">
    <text evidence="1">Belongs to the uracil-DNA glycosylase (UDG) superfamily. Type 4 (UDGa) family.</text>
</comment>
<dbReference type="SUPFAM" id="SSF52141">
    <property type="entry name" value="Uracil-DNA glycosylase-like"/>
    <property type="match status" value="1"/>
</dbReference>
<dbReference type="CDD" id="cd10030">
    <property type="entry name" value="UDG-F4_TTUDGA_SPO1dp_like"/>
    <property type="match status" value="1"/>
</dbReference>
<dbReference type="InterPro" id="IPR051536">
    <property type="entry name" value="UDG_Type-4/5"/>
</dbReference>
<feature type="domain" description="Uracil-DNA glycosylase-like" evidence="10">
    <location>
        <begin position="323"/>
        <end position="490"/>
    </location>
</feature>
<dbReference type="InterPro" id="IPR005122">
    <property type="entry name" value="Uracil-DNA_glycosylase-like"/>
</dbReference>
<accession>A0A518EQF7</accession>
<keyword evidence="4" id="KW-0479">Metal-binding</keyword>
<keyword evidence="8" id="KW-0411">Iron-sulfur</keyword>
<evidence type="ECO:0000256" key="5">
    <source>
        <dbReference type="ARBA" id="ARBA00022763"/>
    </source>
</evidence>
<protein>
    <recommendedName>
        <fullName evidence="2">Type-4 uracil-DNA glycosylase</fullName>
    </recommendedName>
</protein>
<dbReference type="SMART" id="SM00987">
    <property type="entry name" value="UreE_C"/>
    <property type="match status" value="1"/>
</dbReference>